<dbReference type="STRING" id="1798649.A3B13_01375"/>
<sequence>MKLFGKKSVEEVLDATGRDWEMSSMPGRRDKRYEVKIAAYFDEKNKQFKVLSFVGVGATFNEAAEKALRLAGLLKRDRWPKIRRTVDFVPRDNPSWGGLSRGRV</sequence>
<accession>A0A1G2CE78</accession>
<name>A0A1G2CE78_9BACT</name>
<proteinExistence type="predicted"/>
<dbReference type="AlphaFoldDB" id="A0A1G2CE78"/>
<dbReference type="Proteomes" id="UP000176287">
    <property type="component" value="Unassembled WGS sequence"/>
</dbReference>
<dbReference type="EMBL" id="MHKZ01000034">
    <property type="protein sequence ID" value="OGY99685.1"/>
    <property type="molecule type" value="Genomic_DNA"/>
</dbReference>
<evidence type="ECO:0000313" key="1">
    <source>
        <dbReference type="EMBL" id="OGY99685.1"/>
    </source>
</evidence>
<organism evidence="1 2">
    <name type="scientific">Candidatus Liptonbacteria bacterium RIFCSPLOWO2_01_FULL_45_15</name>
    <dbReference type="NCBI Taxonomy" id="1798649"/>
    <lineage>
        <taxon>Bacteria</taxon>
        <taxon>Candidatus Liptoniibacteriota</taxon>
    </lineage>
</organism>
<evidence type="ECO:0000313" key="2">
    <source>
        <dbReference type="Proteomes" id="UP000176287"/>
    </source>
</evidence>
<protein>
    <submittedName>
        <fullName evidence="1">Uncharacterized protein</fullName>
    </submittedName>
</protein>
<comment type="caution">
    <text evidence="1">The sequence shown here is derived from an EMBL/GenBank/DDBJ whole genome shotgun (WGS) entry which is preliminary data.</text>
</comment>
<reference evidence="1 2" key="1">
    <citation type="journal article" date="2016" name="Nat. Commun.">
        <title>Thousands of microbial genomes shed light on interconnected biogeochemical processes in an aquifer system.</title>
        <authorList>
            <person name="Anantharaman K."/>
            <person name="Brown C.T."/>
            <person name="Hug L.A."/>
            <person name="Sharon I."/>
            <person name="Castelle C.J."/>
            <person name="Probst A.J."/>
            <person name="Thomas B.C."/>
            <person name="Singh A."/>
            <person name="Wilkins M.J."/>
            <person name="Karaoz U."/>
            <person name="Brodie E.L."/>
            <person name="Williams K.H."/>
            <person name="Hubbard S.S."/>
            <person name="Banfield J.F."/>
        </authorList>
    </citation>
    <scope>NUCLEOTIDE SEQUENCE [LARGE SCALE GENOMIC DNA]</scope>
</reference>
<gene>
    <name evidence="1" type="ORF">A3B13_01375</name>
</gene>